<dbReference type="AlphaFoldDB" id="A0A6L2MQQ8"/>
<keyword evidence="1" id="KW-0472">Membrane</keyword>
<evidence type="ECO:0000313" key="3">
    <source>
        <dbReference type="EMBL" id="GEU76288.1"/>
    </source>
</evidence>
<protein>
    <recommendedName>
        <fullName evidence="2">PB1-like domain-containing protein</fullName>
    </recommendedName>
</protein>
<dbReference type="EMBL" id="BKCJ010007249">
    <property type="protein sequence ID" value="GEU76288.1"/>
    <property type="molecule type" value="Genomic_DNA"/>
</dbReference>
<gene>
    <name evidence="3" type="ORF">Tci_048266</name>
</gene>
<evidence type="ECO:0000256" key="1">
    <source>
        <dbReference type="SAM" id="Phobius"/>
    </source>
</evidence>
<accession>A0A6L2MQQ8</accession>
<reference evidence="3" key="1">
    <citation type="journal article" date="2019" name="Sci. Rep.">
        <title>Draft genome of Tanacetum cinerariifolium, the natural source of mosquito coil.</title>
        <authorList>
            <person name="Yamashiro T."/>
            <person name="Shiraishi A."/>
            <person name="Satake H."/>
            <person name="Nakayama K."/>
        </authorList>
    </citation>
    <scope>NUCLEOTIDE SEQUENCE</scope>
</reference>
<comment type="caution">
    <text evidence="3">The sequence shown here is derived from an EMBL/GenBank/DDBJ whole genome shotgun (WGS) entry which is preliminary data.</text>
</comment>
<feature type="transmembrane region" description="Helical" evidence="1">
    <location>
        <begin position="319"/>
        <end position="343"/>
    </location>
</feature>
<keyword evidence="1" id="KW-0812">Transmembrane</keyword>
<sequence>MDRSFTLGSTEEADNVKILQSRNGLLPCGGSGMPIFDYIYNSSTNKDKNIPYPDYLLDNSPYYSRLKIAFDHTKSLYYKLVDAGRTFCDIDIQIYSSEKGKRSLCRDRFNYFSFDHFYSAIYWNDGLHWLETENRQLMHYSLNFKDPDHPIIQPYQSLNGNDFPQVLWLYVSNANTHTKSLTLVYHKKFFSTWVDLDPGLALEAFFAPKYNQSYKYPQSLTLRRRVLIHEMEDLRERGGGVDSFESLKPTHARETTKLADLTDVIAESLADIHEKERHRCPVPIQPRTRWYQLVLSLRSLVERVFDLGFQNRSYYSSRILFTGVSIHRALFIVIVLLICELLFIGPKEKNIYFLFFELLFMALGDIDRDAEYAFSKLLQMGTVSEYQNEFEMLTKRVTITESLPKSFYISRLKLDIQCLLLRSNLKILDEAFSLARAVETRFTNLDIWEFLRLNPSTLGEDFFKARIIEAYFGSIEKKEQNIPEKEDTTLSLLTEEVSLVVEWPLDASKDTILSSALNVAPLEVVFARPDDEESTSGKTIVDESVGIKQNEPMDFNEGKSLNLVVVANDVGNNGFSTMDHQWQGDLFAIGGAAQVDTWNHNRSHPINTFEWGSGSVRCNLGEPNILATYGNDMGITNYSLRLKDEVIKKLKERTQVSKKHLKIRDLGIRIVLRQHLEGKRKLLVSKPTTFGDVFSLVQTIDACFDDQATPVAGTSAGLEANKVVNDGDDSESSSSELETRVLVDGKQDEAKVMDVADEQNNNELDVLEVYFFDQTPHAMVLVDHTGRKLCRRQWMGTTEQLIEELESKYDNAPNMFSIRIHHGGNFLSYPGRMYVSGRVDIFDMVDMDLFTVVALNMMVLKLGYTSEPEPMFYNYLRLLTSLDVGPYALACEEDVRCLATLVRSFKLIEVYIEHGVTVLDSYLRSPRFRAILEDITNEPAGSIIANRTEKMLLLTWHGSSETTKESVCDSITPSSLPHDSSTLFKDSVCESITPRCMSDCILTPPTDESVITYTQLNVAHGVDTQSHVLPTIQSQFSDINLSFVSQQATASQVIHDVTRQLSFDETELYGEAGFADVAESSVNSSGLSHDESFGVYDLDLNLNKPVNLNVSQVETQSKLLVFEELDAGPTREPILAKVSTQEPIVAK</sequence>
<dbReference type="Pfam" id="PF26130">
    <property type="entry name" value="PB1-like"/>
    <property type="match status" value="1"/>
</dbReference>
<feature type="domain" description="PB1-like" evidence="2">
    <location>
        <begin position="814"/>
        <end position="914"/>
    </location>
</feature>
<name>A0A6L2MQQ8_TANCI</name>
<keyword evidence="1" id="KW-1133">Transmembrane helix</keyword>
<evidence type="ECO:0000259" key="2">
    <source>
        <dbReference type="Pfam" id="PF26130"/>
    </source>
</evidence>
<organism evidence="3">
    <name type="scientific">Tanacetum cinerariifolium</name>
    <name type="common">Dalmatian daisy</name>
    <name type="synonym">Chrysanthemum cinerariifolium</name>
    <dbReference type="NCBI Taxonomy" id="118510"/>
    <lineage>
        <taxon>Eukaryota</taxon>
        <taxon>Viridiplantae</taxon>
        <taxon>Streptophyta</taxon>
        <taxon>Embryophyta</taxon>
        <taxon>Tracheophyta</taxon>
        <taxon>Spermatophyta</taxon>
        <taxon>Magnoliopsida</taxon>
        <taxon>eudicotyledons</taxon>
        <taxon>Gunneridae</taxon>
        <taxon>Pentapetalae</taxon>
        <taxon>asterids</taxon>
        <taxon>campanulids</taxon>
        <taxon>Asterales</taxon>
        <taxon>Asteraceae</taxon>
        <taxon>Asteroideae</taxon>
        <taxon>Anthemideae</taxon>
        <taxon>Anthemidinae</taxon>
        <taxon>Tanacetum</taxon>
    </lineage>
</organism>
<dbReference type="InterPro" id="IPR058594">
    <property type="entry name" value="PB1-like_dom_pln"/>
</dbReference>
<proteinExistence type="predicted"/>
<feature type="non-terminal residue" evidence="3">
    <location>
        <position position="1147"/>
    </location>
</feature>